<evidence type="ECO:0000256" key="9">
    <source>
        <dbReference type="ARBA" id="ARBA00023008"/>
    </source>
</evidence>
<reference evidence="14 15" key="1">
    <citation type="journal article" date="2014" name="PLoS Genet.">
        <title>Phylogenetically driven sequencing of extremely halophilic archaea reveals strategies for static and dynamic osmo-response.</title>
        <authorList>
            <person name="Becker E.A."/>
            <person name="Seitzer P.M."/>
            <person name="Tritt A."/>
            <person name="Larsen D."/>
            <person name="Krusor M."/>
            <person name="Yao A.I."/>
            <person name="Wu D."/>
            <person name="Madern D."/>
            <person name="Eisen J.A."/>
            <person name="Darling A.E."/>
            <person name="Facciotti M.T."/>
        </authorList>
    </citation>
    <scope>NUCLEOTIDE SEQUENCE [LARGE SCALE GENOMIC DNA]</scope>
    <source>
        <strain evidence="14 15">JCM 14848</strain>
    </source>
</reference>
<keyword evidence="8 12" id="KW-1133">Transmembrane helix</keyword>
<keyword evidence="7" id="KW-0249">Electron transport</keyword>
<keyword evidence="9" id="KW-0186">Copper</keyword>
<dbReference type="GO" id="GO:0016020">
    <property type="term" value="C:membrane"/>
    <property type="evidence" value="ECO:0007669"/>
    <property type="project" value="UniProtKB-SubCell"/>
</dbReference>
<evidence type="ECO:0000256" key="10">
    <source>
        <dbReference type="ARBA" id="ARBA00023136"/>
    </source>
</evidence>
<dbReference type="Proteomes" id="UP000011513">
    <property type="component" value="Unassembled WGS sequence"/>
</dbReference>
<evidence type="ECO:0000313" key="15">
    <source>
        <dbReference type="Proteomes" id="UP000011513"/>
    </source>
</evidence>
<dbReference type="InterPro" id="IPR045187">
    <property type="entry name" value="CcO_II"/>
</dbReference>
<keyword evidence="5 12" id="KW-0812">Transmembrane</keyword>
<evidence type="ECO:0000256" key="5">
    <source>
        <dbReference type="ARBA" id="ARBA00022692"/>
    </source>
</evidence>
<protein>
    <submittedName>
        <fullName evidence="14">Cytochrome C oxidase subunit II</fullName>
    </submittedName>
</protein>
<evidence type="ECO:0000259" key="13">
    <source>
        <dbReference type="PROSITE" id="PS50857"/>
    </source>
</evidence>
<evidence type="ECO:0000313" key="14">
    <source>
        <dbReference type="EMBL" id="ELZ34487.1"/>
    </source>
</evidence>
<dbReference type="InterPro" id="IPR008972">
    <property type="entry name" value="Cupredoxin"/>
</dbReference>
<feature type="transmembrane region" description="Helical" evidence="12">
    <location>
        <begin position="24"/>
        <end position="45"/>
    </location>
</feature>
<proteinExistence type="inferred from homology"/>
<dbReference type="PANTHER" id="PTHR22888:SF9">
    <property type="entry name" value="CYTOCHROME C OXIDASE SUBUNIT 2"/>
    <property type="match status" value="1"/>
</dbReference>
<keyword evidence="4" id="KW-0679">Respiratory chain</keyword>
<comment type="similarity">
    <text evidence="2">Belongs to the cytochrome c oxidase subunit 2 family.</text>
</comment>
<dbReference type="SUPFAM" id="SSF49503">
    <property type="entry name" value="Cupredoxins"/>
    <property type="match status" value="1"/>
</dbReference>
<dbReference type="InterPro" id="IPR014222">
    <property type="entry name" value="Cyt_c_oxidase_su2"/>
</dbReference>
<keyword evidence="3" id="KW-0813">Transport</keyword>
<name>M0DIE9_HALPD</name>
<evidence type="ECO:0000256" key="2">
    <source>
        <dbReference type="ARBA" id="ARBA00007866"/>
    </source>
</evidence>
<keyword evidence="15" id="KW-1185">Reference proteome</keyword>
<feature type="region of interest" description="Disordered" evidence="11">
    <location>
        <begin position="220"/>
        <end position="245"/>
    </location>
</feature>
<comment type="subcellular location">
    <subcellularLocation>
        <location evidence="1">Membrane</location>
        <topology evidence="1">Multi-pass membrane protein</topology>
    </subcellularLocation>
</comment>
<feature type="domain" description="Cytochrome oxidase subunit II copper A binding" evidence="13">
    <location>
        <begin position="110"/>
        <end position="221"/>
    </location>
</feature>
<dbReference type="GO" id="GO:0042773">
    <property type="term" value="P:ATP synthesis coupled electron transport"/>
    <property type="evidence" value="ECO:0007669"/>
    <property type="project" value="TreeGrafter"/>
</dbReference>
<dbReference type="eggNOG" id="arCOG01235">
    <property type="taxonomic scope" value="Archaea"/>
</dbReference>
<gene>
    <name evidence="14" type="ORF">C474_02241</name>
</gene>
<dbReference type="PROSITE" id="PS00078">
    <property type="entry name" value="COX2"/>
    <property type="match status" value="1"/>
</dbReference>
<dbReference type="EMBL" id="AOIV01000004">
    <property type="protein sequence ID" value="ELZ34487.1"/>
    <property type="molecule type" value="Genomic_DNA"/>
</dbReference>
<evidence type="ECO:0000256" key="11">
    <source>
        <dbReference type="SAM" id="MobiDB-lite"/>
    </source>
</evidence>
<accession>M0DIE9</accession>
<comment type="caution">
    <text evidence="14">The sequence shown here is derived from an EMBL/GenBank/DDBJ whole genome shotgun (WGS) entry which is preliminary data.</text>
</comment>
<organism evidence="14 15">
    <name type="scientific">Halogeometricum pallidum JCM 14848</name>
    <dbReference type="NCBI Taxonomy" id="1227487"/>
    <lineage>
        <taxon>Archaea</taxon>
        <taxon>Methanobacteriati</taxon>
        <taxon>Methanobacteriota</taxon>
        <taxon>Stenosarchaea group</taxon>
        <taxon>Halobacteria</taxon>
        <taxon>Halobacteriales</taxon>
        <taxon>Haloferacaceae</taxon>
        <taxon>Halogeometricum</taxon>
    </lineage>
</organism>
<evidence type="ECO:0000256" key="8">
    <source>
        <dbReference type="ARBA" id="ARBA00022989"/>
    </source>
</evidence>
<feature type="transmembrane region" description="Helical" evidence="12">
    <location>
        <begin position="78"/>
        <end position="103"/>
    </location>
</feature>
<dbReference type="InterPro" id="IPR002429">
    <property type="entry name" value="CcO_II-like_C"/>
</dbReference>
<dbReference type="PATRIC" id="fig|1227487.5.peg.459"/>
<evidence type="ECO:0000256" key="4">
    <source>
        <dbReference type="ARBA" id="ARBA00022660"/>
    </source>
</evidence>
<dbReference type="AlphaFoldDB" id="M0DIE9"/>
<dbReference type="GO" id="GO:0004129">
    <property type="term" value="F:cytochrome-c oxidase activity"/>
    <property type="evidence" value="ECO:0007669"/>
    <property type="project" value="InterPro"/>
</dbReference>
<evidence type="ECO:0000256" key="3">
    <source>
        <dbReference type="ARBA" id="ARBA00022448"/>
    </source>
</evidence>
<evidence type="ECO:0000256" key="12">
    <source>
        <dbReference type="SAM" id="Phobius"/>
    </source>
</evidence>
<dbReference type="PROSITE" id="PS50857">
    <property type="entry name" value="COX2_CUA"/>
    <property type="match status" value="1"/>
</dbReference>
<evidence type="ECO:0000256" key="7">
    <source>
        <dbReference type="ARBA" id="ARBA00022982"/>
    </source>
</evidence>
<sequence length="253" mass="27431">MGLDVLAQTGLIPRGTRAFVFERIFEVFLALGTAVGVVVIGYMLYNAYKYRAGGGRGSDADRPVLGELPTGSGGGRKLFTSFFLSTVVVISLVSWTYGTLLFVEEGPEAEDAMEVRVEGYQFGWRFVYPNGHTEDGTLYVPRNESVRLVVTSDDVFHNFGVPELRVKTDAIPGQETETWFRAEETGNYSAQCYELCGAGHSFMTATVVVMEPEEYEAWYESTEGNESETGNASTTAGATAESDLGGALVEVAG</sequence>
<keyword evidence="10 12" id="KW-0472">Membrane</keyword>
<dbReference type="InterPro" id="IPR001505">
    <property type="entry name" value="Copper_CuA"/>
</dbReference>
<evidence type="ECO:0000256" key="6">
    <source>
        <dbReference type="ARBA" id="ARBA00022723"/>
    </source>
</evidence>
<evidence type="ECO:0000256" key="1">
    <source>
        <dbReference type="ARBA" id="ARBA00004141"/>
    </source>
</evidence>
<dbReference type="Pfam" id="PF00116">
    <property type="entry name" value="COX2"/>
    <property type="match status" value="1"/>
</dbReference>
<dbReference type="Gene3D" id="2.60.40.420">
    <property type="entry name" value="Cupredoxins - blue copper proteins"/>
    <property type="match status" value="1"/>
</dbReference>
<dbReference type="InParanoid" id="M0DIE9"/>
<feature type="compositionally biased region" description="Low complexity" evidence="11">
    <location>
        <begin position="227"/>
        <end position="242"/>
    </location>
</feature>
<dbReference type="GO" id="GO:0016491">
    <property type="term" value="F:oxidoreductase activity"/>
    <property type="evidence" value="ECO:0007669"/>
    <property type="project" value="InterPro"/>
</dbReference>
<dbReference type="PANTHER" id="PTHR22888">
    <property type="entry name" value="CYTOCHROME C OXIDASE, SUBUNIT II"/>
    <property type="match status" value="1"/>
</dbReference>
<dbReference type="NCBIfam" id="TIGR02866">
    <property type="entry name" value="CoxB"/>
    <property type="match status" value="1"/>
</dbReference>
<keyword evidence="6" id="KW-0479">Metal-binding</keyword>
<dbReference type="GO" id="GO:0005507">
    <property type="term" value="F:copper ion binding"/>
    <property type="evidence" value="ECO:0007669"/>
    <property type="project" value="InterPro"/>
</dbReference>